<gene>
    <name evidence="9" type="ORF">EB796_001339</name>
</gene>
<dbReference type="InterPro" id="IPR045249">
    <property type="entry name" value="HARBI1-like"/>
</dbReference>
<evidence type="ECO:0000256" key="3">
    <source>
        <dbReference type="ARBA" id="ARBA00006958"/>
    </source>
</evidence>
<dbReference type="Proteomes" id="UP000593567">
    <property type="component" value="Unassembled WGS sequence"/>
</dbReference>
<keyword evidence="5" id="KW-0479">Metal-binding</keyword>
<evidence type="ECO:0000259" key="8">
    <source>
        <dbReference type="Pfam" id="PF13359"/>
    </source>
</evidence>
<dbReference type="GO" id="GO:0046872">
    <property type="term" value="F:metal ion binding"/>
    <property type="evidence" value="ECO:0007669"/>
    <property type="project" value="UniProtKB-KW"/>
</dbReference>
<keyword evidence="6" id="KW-0378">Hydrolase</keyword>
<evidence type="ECO:0000256" key="1">
    <source>
        <dbReference type="ARBA" id="ARBA00001968"/>
    </source>
</evidence>
<organism evidence="9 10">
    <name type="scientific">Bugula neritina</name>
    <name type="common">Brown bryozoan</name>
    <name type="synonym">Sertularia neritina</name>
    <dbReference type="NCBI Taxonomy" id="10212"/>
    <lineage>
        <taxon>Eukaryota</taxon>
        <taxon>Metazoa</taxon>
        <taxon>Spiralia</taxon>
        <taxon>Lophotrochozoa</taxon>
        <taxon>Bryozoa</taxon>
        <taxon>Gymnolaemata</taxon>
        <taxon>Cheilostomatida</taxon>
        <taxon>Flustrina</taxon>
        <taxon>Buguloidea</taxon>
        <taxon>Bugulidae</taxon>
        <taxon>Bugula</taxon>
    </lineage>
</organism>
<evidence type="ECO:0000256" key="7">
    <source>
        <dbReference type="ARBA" id="ARBA00023242"/>
    </source>
</evidence>
<dbReference type="GO" id="GO:0004518">
    <property type="term" value="F:nuclease activity"/>
    <property type="evidence" value="ECO:0007669"/>
    <property type="project" value="UniProtKB-KW"/>
</dbReference>
<evidence type="ECO:0000256" key="6">
    <source>
        <dbReference type="ARBA" id="ARBA00022801"/>
    </source>
</evidence>
<dbReference type="PANTHER" id="PTHR22930:SF269">
    <property type="entry name" value="NUCLEASE HARBI1-LIKE PROTEIN"/>
    <property type="match status" value="1"/>
</dbReference>
<keyword evidence="7" id="KW-0539">Nucleus</keyword>
<dbReference type="GO" id="GO:0016787">
    <property type="term" value="F:hydrolase activity"/>
    <property type="evidence" value="ECO:0007669"/>
    <property type="project" value="UniProtKB-KW"/>
</dbReference>
<evidence type="ECO:0000313" key="9">
    <source>
        <dbReference type="EMBL" id="KAF6040351.1"/>
    </source>
</evidence>
<evidence type="ECO:0000256" key="4">
    <source>
        <dbReference type="ARBA" id="ARBA00022722"/>
    </source>
</evidence>
<dbReference type="Pfam" id="PF13359">
    <property type="entry name" value="DDE_Tnp_4"/>
    <property type="match status" value="1"/>
</dbReference>
<comment type="subcellular location">
    <subcellularLocation>
        <location evidence="2">Nucleus</location>
    </subcellularLocation>
</comment>
<dbReference type="OrthoDB" id="5973903at2759"/>
<evidence type="ECO:0000256" key="5">
    <source>
        <dbReference type="ARBA" id="ARBA00022723"/>
    </source>
</evidence>
<accession>A0A7J7KQ88</accession>
<proteinExistence type="inferred from homology"/>
<dbReference type="GO" id="GO:0005634">
    <property type="term" value="C:nucleus"/>
    <property type="evidence" value="ECO:0007669"/>
    <property type="project" value="UniProtKB-SubCell"/>
</dbReference>
<comment type="caution">
    <text evidence="9">The sequence shown here is derived from an EMBL/GenBank/DDBJ whole genome shotgun (WGS) entry which is preliminary data.</text>
</comment>
<reference evidence="9" key="1">
    <citation type="submission" date="2020-06" db="EMBL/GenBank/DDBJ databases">
        <title>Draft genome of Bugula neritina, a colonial animal packing powerful symbionts and potential medicines.</title>
        <authorList>
            <person name="Rayko M."/>
        </authorList>
    </citation>
    <scope>NUCLEOTIDE SEQUENCE [LARGE SCALE GENOMIC DNA]</scope>
    <source>
        <strain evidence="9">Kwan_BN1</strain>
    </source>
</reference>
<comment type="similarity">
    <text evidence="3">Belongs to the HARBI1 family.</text>
</comment>
<keyword evidence="4" id="KW-0540">Nuclease</keyword>
<protein>
    <recommendedName>
        <fullName evidence="8">DDE Tnp4 domain-containing protein</fullName>
    </recommendedName>
</protein>
<name>A0A7J7KQ88_BUGNE</name>
<keyword evidence="10" id="KW-1185">Reference proteome</keyword>
<comment type="cofactor">
    <cofactor evidence="1">
        <name>a divalent metal cation</name>
        <dbReference type="ChEBI" id="CHEBI:60240"/>
    </cofactor>
</comment>
<dbReference type="AlphaFoldDB" id="A0A7J7KQ88"/>
<dbReference type="EMBL" id="VXIV02000154">
    <property type="protein sequence ID" value="KAF6040351.1"/>
    <property type="molecule type" value="Genomic_DNA"/>
</dbReference>
<evidence type="ECO:0000313" key="10">
    <source>
        <dbReference type="Proteomes" id="UP000593567"/>
    </source>
</evidence>
<dbReference type="InterPro" id="IPR027806">
    <property type="entry name" value="HARBI1_dom"/>
</dbReference>
<feature type="domain" description="DDE Tnp4" evidence="8">
    <location>
        <begin position="174"/>
        <end position="341"/>
    </location>
</feature>
<sequence>MADRKRLLLLKKKLLLIKKRQSTTIGYRRRYWVHPINRKRESFGVFAHLINELRNDELRFRKYFRMTPENFDHLLSLIQPYITKKHTNMRKALEPGLKLALTLHHLAEGASHAAIAAHYRLGRSSTSQAIYDTLNALWVVLQPIYLKPPSGPGEWMKVVHGFEKWNFPHCLGSVDGKHITIQKPGNAGSTFFNYKQRESIVLLAVCDADYKFLLVDIGQPGSCSDGGIWEFSQFGRALENGKVNLPVPSMLPGTQETLPMPYVFVGDEAFPLKKYFMRPYPGRSINSQEKKVFNYRLSRARRVVENAFGIMSQRWRILLKMMCASQAKAVKVVQGLCVLHNFLRIVGDPTYVPPGYADTPREDGVIQEGFWRAEASGVQGATNFNRSNNLDGVIVRNRFCNYFSSRDGSVPWQLDAVNRR</sequence>
<evidence type="ECO:0000256" key="2">
    <source>
        <dbReference type="ARBA" id="ARBA00004123"/>
    </source>
</evidence>
<dbReference type="PANTHER" id="PTHR22930">
    <property type="match status" value="1"/>
</dbReference>